<keyword evidence="2 4" id="KW-0479">Metal-binding</keyword>
<accession>A0A2N3N6H8</accession>
<name>A0A2N3N6H8_9PEZI</name>
<dbReference type="VEuPathDB" id="FungiDB:jhhlp_006662"/>
<evidence type="ECO:0000256" key="3">
    <source>
        <dbReference type="ARBA" id="ARBA00023004"/>
    </source>
</evidence>
<dbReference type="GO" id="GO:0020037">
    <property type="term" value="F:heme binding"/>
    <property type="evidence" value="ECO:0007669"/>
    <property type="project" value="InterPro"/>
</dbReference>
<dbReference type="InterPro" id="IPR002401">
    <property type="entry name" value="Cyt_P450_E_grp-I"/>
</dbReference>
<keyword evidence="1 4" id="KW-0349">Heme</keyword>
<gene>
    <name evidence="5" type="ORF">jhhlp_006662</name>
</gene>
<dbReference type="InParanoid" id="A0A2N3N6H8"/>
<dbReference type="Gene3D" id="1.10.630.10">
    <property type="entry name" value="Cytochrome P450"/>
    <property type="match status" value="1"/>
</dbReference>
<dbReference type="EMBL" id="NLAX01000701">
    <property type="protein sequence ID" value="PKS08050.1"/>
    <property type="molecule type" value="Genomic_DNA"/>
</dbReference>
<keyword evidence="3 4" id="KW-0408">Iron</keyword>
<proteinExistence type="predicted"/>
<dbReference type="GO" id="GO:0016705">
    <property type="term" value="F:oxidoreductase activity, acting on paired donors, with incorporation or reduction of molecular oxygen"/>
    <property type="evidence" value="ECO:0007669"/>
    <property type="project" value="InterPro"/>
</dbReference>
<comment type="caution">
    <text evidence="5">The sequence shown here is derived from an EMBL/GenBank/DDBJ whole genome shotgun (WGS) entry which is preliminary data.</text>
</comment>
<organism evidence="5 6">
    <name type="scientific">Lomentospora prolificans</name>
    <dbReference type="NCBI Taxonomy" id="41688"/>
    <lineage>
        <taxon>Eukaryota</taxon>
        <taxon>Fungi</taxon>
        <taxon>Dikarya</taxon>
        <taxon>Ascomycota</taxon>
        <taxon>Pezizomycotina</taxon>
        <taxon>Sordariomycetes</taxon>
        <taxon>Hypocreomycetidae</taxon>
        <taxon>Microascales</taxon>
        <taxon>Microascaceae</taxon>
        <taxon>Lomentospora</taxon>
    </lineage>
</organism>
<evidence type="ECO:0008006" key="7">
    <source>
        <dbReference type="Google" id="ProtNLM"/>
    </source>
</evidence>
<reference evidence="5 6" key="1">
    <citation type="journal article" date="2017" name="G3 (Bethesda)">
        <title>First Draft Genome Sequence of the Pathogenic Fungus Lomentospora prolificans (Formerly Scedosporium prolificans).</title>
        <authorList>
            <person name="Luo R."/>
            <person name="Zimin A."/>
            <person name="Workman R."/>
            <person name="Fan Y."/>
            <person name="Pertea G."/>
            <person name="Grossman N."/>
            <person name="Wear M.P."/>
            <person name="Jia B."/>
            <person name="Miller H."/>
            <person name="Casadevall A."/>
            <person name="Timp W."/>
            <person name="Zhang S.X."/>
            <person name="Salzberg S.L."/>
        </authorList>
    </citation>
    <scope>NUCLEOTIDE SEQUENCE [LARGE SCALE GENOMIC DNA]</scope>
    <source>
        <strain evidence="5 6">JHH-5317</strain>
    </source>
</reference>
<dbReference type="PANTHER" id="PTHR24305:SF172">
    <property type="entry name" value="P450, PUTATIVE (EUROFUNG)-RELATED"/>
    <property type="match status" value="1"/>
</dbReference>
<keyword evidence="6" id="KW-1185">Reference proteome</keyword>
<feature type="binding site" description="axial binding residue" evidence="4">
    <location>
        <position position="404"/>
    </location>
    <ligand>
        <name>heme</name>
        <dbReference type="ChEBI" id="CHEBI:30413"/>
    </ligand>
    <ligandPart>
        <name>Fe</name>
        <dbReference type="ChEBI" id="CHEBI:18248"/>
    </ligandPart>
</feature>
<evidence type="ECO:0000256" key="1">
    <source>
        <dbReference type="ARBA" id="ARBA00022617"/>
    </source>
</evidence>
<dbReference type="PRINTS" id="PR00385">
    <property type="entry name" value="P450"/>
</dbReference>
<protein>
    <recommendedName>
        <fullName evidence="7">Cytochrome P450</fullName>
    </recommendedName>
</protein>
<evidence type="ECO:0000313" key="5">
    <source>
        <dbReference type="EMBL" id="PKS08050.1"/>
    </source>
</evidence>
<dbReference type="GO" id="GO:0005506">
    <property type="term" value="F:iron ion binding"/>
    <property type="evidence" value="ECO:0007669"/>
    <property type="project" value="InterPro"/>
</dbReference>
<dbReference type="InterPro" id="IPR036396">
    <property type="entry name" value="Cyt_P450_sf"/>
</dbReference>
<dbReference type="InterPro" id="IPR050121">
    <property type="entry name" value="Cytochrome_P450_monoxygenase"/>
</dbReference>
<dbReference type="AlphaFoldDB" id="A0A2N3N6H8"/>
<dbReference type="GO" id="GO:0004497">
    <property type="term" value="F:monooxygenase activity"/>
    <property type="evidence" value="ECO:0007669"/>
    <property type="project" value="InterPro"/>
</dbReference>
<dbReference type="OrthoDB" id="2789670at2759"/>
<evidence type="ECO:0000256" key="2">
    <source>
        <dbReference type="ARBA" id="ARBA00022723"/>
    </source>
</evidence>
<dbReference type="PRINTS" id="PR00463">
    <property type="entry name" value="EP450I"/>
</dbReference>
<dbReference type="STRING" id="41688.A0A2N3N6H8"/>
<dbReference type="InterPro" id="IPR001128">
    <property type="entry name" value="Cyt_P450"/>
</dbReference>
<evidence type="ECO:0000313" key="6">
    <source>
        <dbReference type="Proteomes" id="UP000233524"/>
    </source>
</evidence>
<dbReference type="Proteomes" id="UP000233524">
    <property type="component" value="Unassembled WGS sequence"/>
</dbReference>
<comment type="cofactor">
    <cofactor evidence="4">
        <name>heme</name>
        <dbReference type="ChEBI" id="CHEBI:30413"/>
    </cofactor>
</comment>
<evidence type="ECO:0000256" key="4">
    <source>
        <dbReference type="PIRSR" id="PIRSR602401-1"/>
    </source>
</evidence>
<dbReference type="SUPFAM" id="SSF48264">
    <property type="entry name" value="Cytochrome P450"/>
    <property type="match status" value="1"/>
</dbReference>
<dbReference type="Pfam" id="PF00067">
    <property type="entry name" value="p450"/>
    <property type="match status" value="1"/>
</dbReference>
<sequence length="466" mass="52340">MEAHQKLGPVVRIAPNSLSFSDPRAYKEIYGHGSPIIKDVFYDNLAQHTPAMADSTSRELHSSKRRNVSHIFSAKNITSMEPKVIRTVGTLLKAIKIKSEGGMVSEMDRYPVVNGVFDLRPWMNMFSFDAFSAMLWSSSYNFLKSGCDDCLSMGADGTIKTVRAMNSFQTGVHFNSMCAQLGPFAYRLSRWLTHWTFRKQAADQFTGMARYGVVQRLKSAPEGIDFFSFFPLEATEKRPNPMSVPDLVAECTSFLNAGNDTTQITLTNVMFELASHPEIQQKLYEILTRELPESSQPIAPYAELGKIPYLSACIEETFRVLPPVRFGLLRRTVGDGSTISGHHIPGDVTVSASVYPIHLNEKLFHKPLEWIPERWIPGEAEYSETEFKNLKDFVLPFTLGGRACIGRNLAYMEVGICLAALVMAFEWRISESAKQSFGHFERLNSSPIGLMISAHPRQEVWGKKRG</sequence>
<dbReference type="PANTHER" id="PTHR24305">
    <property type="entry name" value="CYTOCHROME P450"/>
    <property type="match status" value="1"/>
</dbReference>